<keyword evidence="4 16" id="KW-0812">Transmembrane</keyword>
<feature type="binding site" evidence="15">
    <location>
        <position position="129"/>
    </location>
    <ligand>
        <name>Na(+)</name>
        <dbReference type="ChEBI" id="CHEBI:29101"/>
        <label>1</label>
    </ligand>
</feature>
<evidence type="ECO:0000256" key="15">
    <source>
        <dbReference type="PIRSR" id="PIRSR600175-1"/>
    </source>
</evidence>
<dbReference type="GO" id="GO:0089718">
    <property type="term" value="P:amino acid import across plasma membrane"/>
    <property type="evidence" value="ECO:0007669"/>
    <property type="project" value="TreeGrafter"/>
</dbReference>
<accession>A0AAN9A6P2</accession>
<dbReference type="GO" id="GO:0005886">
    <property type="term" value="C:plasma membrane"/>
    <property type="evidence" value="ECO:0007669"/>
    <property type="project" value="TreeGrafter"/>
</dbReference>
<dbReference type="GO" id="GO:0015179">
    <property type="term" value="F:L-amino acid transmembrane transporter activity"/>
    <property type="evidence" value="ECO:0007669"/>
    <property type="project" value="TreeGrafter"/>
</dbReference>
<evidence type="ECO:0000256" key="14">
    <source>
        <dbReference type="ARBA" id="ARBA00040215"/>
    </source>
</evidence>
<dbReference type="AlphaFoldDB" id="A0AAN9A6P2"/>
<keyword evidence="15" id="KW-0479">Metal-binding</keyword>
<evidence type="ECO:0000256" key="6">
    <source>
        <dbReference type="ARBA" id="ARBA00022970"/>
    </source>
</evidence>
<comment type="function">
    <text evidence="13">Unusual broad substrate spectrum amino acid:sodium cotransporter that promotes absorption of the D isomers of essential amino acids. Neutral amino acids are the preferred substrates, especially methionine and phenylalanine.</text>
</comment>
<name>A0AAN9A6P2_HALRR</name>
<dbReference type="SUPFAM" id="SSF161070">
    <property type="entry name" value="SNF-like"/>
    <property type="match status" value="1"/>
</dbReference>
<proteinExistence type="inferred from homology"/>
<feature type="transmembrane region" description="Helical" evidence="16">
    <location>
        <begin position="46"/>
        <end position="67"/>
    </location>
</feature>
<dbReference type="PANTHER" id="PTHR11616">
    <property type="entry name" value="SODIUM/CHLORIDE DEPENDENT TRANSPORTER"/>
    <property type="match status" value="1"/>
</dbReference>
<keyword evidence="5" id="KW-0769">Symport</keyword>
<evidence type="ECO:0000313" key="17">
    <source>
        <dbReference type="EMBL" id="KAK7082701.1"/>
    </source>
</evidence>
<keyword evidence="10 16" id="KW-0472">Membrane</keyword>
<feature type="transmembrane region" description="Helical" evidence="16">
    <location>
        <begin position="126"/>
        <end position="144"/>
    </location>
</feature>
<evidence type="ECO:0000256" key="12">
    <source>
        <dbReference type="ARBA" id="ARBA00023201"/>
    </source>
</evidence>
<keyword evidence="6" id="KW-0029">Amino-acid transport</keyword>
<keyword evidence="8 15" id="KW-0915">Sodium</keyword>
<feature type="transmembrane region" description="Helical" evidence="16">
    <location>
        <begin position="253"/>
        <end position="272"/>
    </location>
</feature>
<dbReference type="InterPro" id="IPR000175">
    <property type="entry name" value="Na/ntran_symport"/>
</dbReference>
<comment type="subcellular location">
    <subcellularLocation>
        <location evidence="1">Membrane</location>
        <topology evidence="1">Multi-pass membrane protein</topology>
    </subcellularLocation>
</comment>
<feature type="transmembrane region" description="Helical" evidence="16">
    <location>
        <begin position="79"/>
        <end position="106"/>
    </location>
</feature>
<evidence type="ECO:0000256" key="3">
    <source>
        <dbReference type="ARBA" id="ARBA00022448"/>
    </source>
</evidence>
<feature type="binding site" evidence="15">
    <location>
        <position position="232"/>
    </location>
    <ligand>
        <name>Na(+)</name>
        <dbReference type="ChEBI" id="CHEBI:29101"/>
        <label>1</label>
    </ligand>
</feature>
<evidence type="ECO:0000256" key="8">
    <source>
        <dbReference type="ARBA" id="ARBA00023053"/>
    </source>
</evidence>
<evidence type="ECO:0000256" key="7">
    <source>
        <dbReference type="ARBA" id="ARBA00022989"/>
    </source>
</evidence>
<evidence type="ECO:0000256" key="5">
    <source>
        <dbReference type="ARBA" id="ARBA00022847"/>
    </source>
</evidence>
<dbReference type="GO" id="GO:0046872">
    <property type="term" value="F:metal ion binding"/>
    <property type="evidence" value="ECO:0007669"/>
    <property type="project" value="UniProtKB-KW"/>
</dbReference>
<feature type="transmembrane region" description="Helical" evidence="16">
    <location>
        <begin position="156"/>
        <end position="176"/>
    </location>
</feature>
<evidence type="ECO:0000256" key="9">
    <source>
        <dbReference type="ARBA" id="ARBA00023065"/>
    </source>
</evidence>
<keyword evidence="11" id="KW-0325">Glycoprotein</keyword>
<keyword evidence="18" id="KW-1185">Reference proteome</keyword>
<evidence type="ECO:0000256" key="10">
    <source>
        <dbReference type="ARBA" id="ARBA00023136"/>
    </source>
</evidence>
<dbReference type="PANTHER" id="PTHR11616:SF321">
    <property type="entry name" value="SODIUM-DEPENDENT NUTRIENT AMINO ACID TRANSPORTER 1-RELATED"/>
    <property type="match status" value="1"/>
</dbReference>
<comment type="similarity">
    <text evidence="2">Belongs to the sodium:neurotransmitter symporter (SNF) (TC 2.A.22) family.</text>
</comment>
<evidence type="ECO:0000256" key="11">
    <source>
        <dbReference type="ARBA" id="ARBA00023180"/>
    </source>
</evidence>
<dbReference type="EMBL" id="JAXCGZ010003911">
    <property type="protein sequence ID" value="KAK7082701.1"/>
    <property type="molecule type" value="Genomic_DNA"/>
</dbReference>
<dbReference type="InterPro" id="IPR037272">
    <property type="entry name" value="SNS_sf"/>
</dbReference>
<feature type="binding site" evidence="15">
    <location>
        <position position="228"/>
    </location>
    <ligand>
        <name>Na(+)</name>
        <dbReference type="ChEBI" id="CHEBI:29101"/>
        <label>1</label>
    </ligand>
</feature>
<keyword evidence="7 16" id="KW-1133">Transmembrane helix</keyword>
<organism evidence="17 18">
    <name type="scientific">Halocaridina rubra</name>
    <name type="common">Hawaiian red shrimp</name>
    <dbReference type="NCBI Taxonomy" id="373956"/>
    <lineage>
        <taxon>Eukaryota</taxon>
        <taxon>Metazoa</taxon>
        <taxon>Ecdysozoa</taxon>
        <taxon>Arthropoda</taxon>
        <taxon>Crustacea</taxon>
        <taxon>Multicrustacea</taxon>
        <taxon>Malacostraca</taxon>
        <taxon>Eumalacostraca</taxon>
        <taxon>Eucarida</taxon>
        <taxon>Decapoda</taxon>
        <taxon>Pleocyemata</taxon>
        <taxon>Caridea</taxon>
        <taxon>Atyoidea</taxon>
        <taxon>Atyidae</taxon>
        <taxon>Halocaridina</taxon>
    </lineage>
</organism>
<dbReference type="PROSITE" id="PS50267">
    <property type="entry name" value="NA_NEUROTRAN_SYMP_3"/>
    <property type="match status" value="1"/>
</dbReference>
<evidence type="ECO:0000256" key="2">
    <source>
        <dbReference type="ARBA" id="ARBA00006459"/>
    </source>
</evidence>
<evidence type="ECO:0000256" key="4">
    <source>
        <dbReference type="ARBA" id="ARBA00022692"/>
    </source>
</evidence>
<evidence type="ECO:0000256" key="16">
    <source>
        <dbReference type="SAM" id="Phobius"/>
    </source>
</evidence>
<dbReference type="GO" id="GO:0005283">
    <property type="term" value="F:amino acid:sodium symporter activity"/>
    <property type="evidence" value="ECO:0007669"/>
    <property type="project" value="TreeGrafter"/>
</dbReference>
<dbReference type="PRINTS" id="PR00176">
    <property type="entry name" value="NANEUSMPORT"/>
</dbReference>
<feature type="transmembrane region" description="Helical" evidence="16">
    <location>
        <begin position="216"/>
        <end position="241"/>
    </location>
</feature>
<keyword evidence="12" id="KW-0739">Sodium transport</keyword>
<sequence>MLGGSYFCNRPEPESSIHNFQFFNHRKAVLDIDPAGLDNGIGLPNWKLALCLFGSWVVIFIVQAKGIKSSGKAAYFTALFPYGVLAIMLVRGVTLPGSATGILYFITPRWEKLLEARVWYSAIDQSFYSLTVGFGTVIMFSSYNPFSHNVYRDATIISLTDTLTSLIAGFTTFAMLGNLAELLGVEVKEVLKGGGTSLAFISYPDVLSRMQFFPQFFAVLFFFMLFTLGVGSSSALIGSIVTIINDEFPMFKSWLVTLVVCTLGFLIGLVYVTPQGQYVLALVDHYGGVSARNGSLLCHFNTY</sequence>
<evidence type="ECO:0000313" key="18">
    <source>
        <dbReference type="Proteomes" id="UP001381693"/>
    </source>
</evidence>
<keyword evidence="9" id="KW-0406">Ion transport</keyword>
<keyword evidence="3" id="KW-0813">Transport</keyword>
<evidence type="ECO:0000256" key="1">
    <source>
        <dbReference type="ARBA" id="ARBA00004141"/>
    </source>
</evidence>
<evidence type="ECO:0000256" key="13">
    <source>
        <dbReference type="ARBA" id="ARBA00037785"/>
    </source>
</evidence>
<gene>
    <name evidence="17" type="ORF">SK128_013747</name>
</gene>
<dbReference type="Pfam" id="PF00209">
    <property type="entry name" value="SNF"/>
    <property type="match status" value="1"/>
</dbReference>
<dbReference type="Proteomes" id="UP001381693">
    <property type="component" value="Unassembled WGS sequence"/>
</dbReference>
<reference evidence="17 18" key="1">
    <citation type="submission" date="2023-11" db="EMBL/GenBank/DDBJ databases">
        <title>Halocaridina rubra genome assembly.</title>
        <authorList>
            <person name="Smith C."/>
        </authorList>
    </citation>
    <scope>NUCLEOTIDE SEQUENCE [LARGE SCALE GENOMIC DNA]</scope>
    <source>
        <strain evidence="17">EP-1</strain>
        <tissue evidence="17">Whole</tissue>
    </source>
</reference>
<protein>
    <recommendedName>
        <fullName evidence="14">Sodium-dependent nutrient amino acid transporter 1</fullName>
    </recommendedName>
</protein>
<comment type="caution">
    <text evidence="17">The sequence shown here is derived from an EMBL/GenBank/DDBJ whole genome shotgun (WGS) entry which is preliminary data.</text>
</comment>